<dbReference type="Proteomes" id="UP001154420">
    <property type="component" value="Unassembled WGS sequence"/>
</dbReference>
<keyword evidence="2" id="KW-0067">ATP-binding</keyword>
<dbReference type="SMART" id="SM00382">
    <property type="entry name" value="AAA"/>
    <property type="match status" value="1"/>
</dbReference>
<sequence>MTKREEIIRIFPDSLKLRWEQALLQVDKLQEIRLAIGQPVRVVIAGAEKFLSNKGTVDHFCQDAWCMTEREMNEILQNVCRHSIYAFENEIRQGFLTVPGGHRIGLAGQVVLNGDGTVRNIAHIRFMNVRISHEVIGAADGVMEHLYQDGCFLNTLIIAPPGCGKTTLLRDIVRQTSEGNAYAQGRQVGVVDERSEIAGSFMGIPQNNVGMRTDVLDGCPKIQGMMLLMRSMAPAVVAVDEIGSYEDRKALFQILKCGSSVLATIHGNSMEDVYKFMDMEKNSGNERWEYRPEKIFDRYIFLEKKIGICTVRGIFDGEGNEIPAKRGKGKC</sequence>
<dbReference type="InterPro" id="IPR014217">
    <property type="entry name" value="Spore_III_AA"/>
</dbReference>
<organism evidence="4 5">
    <name type="scientific">Parablautia muri</name>
    <dbReference type="NCBI Taxonomy" id="2320879"/>
    <lineage>
        <taxon>Bacteria</taxon>
        <taxon>Bacillati</taxon>
        <taxon>Bacillota</taxon>
        <taxon>Clostridia</taxon>
        <taxon>Lachnospirales</taxon>
        <taxon>Lachnospiraceae</taxon>
        <taxon>Parablautia</taxon>
    </lineage>
</organism>
<dbReference type="PANTHER" id="PTHR20953:SF3">
    <property type="entry name" value="P-LOOP CONTAINING NUCLEOSIDE TRIPHOSPHATE HYDROLASES SUPERFAMILY PROTEIN"/>
    <property type="match status" value="1"/>
</dbReference>
<comment type="caution">
    <text evidence="4">The sequence shown here is derived from an EMBL/GenBank/DDBJ whole genome shotgun (WGS) entry which is preliminary data.</text>
</comment>
<accession>A0A9X5BDD7</accession>
<evidence type="ECO:0000313" key="5">
    <source>
        <dbReference type="Proteomes" id="UP001154420"/>
    </source>
</evidence>
<proteinExistence type="predicted"/>
<dbReference type="Pfam" id="PF19568">
    <property type="entry name" value="Spore_III_AA"/>
    <property type="match status" value="1"/>
</dbReference>
<dbReference type="OrthoDB" id="9768243at2"/>
<keyword evidence="5" id="KW-1185">Reference proteome</keyword>
<dbReference type="InterPro" id="IPR003593">
    <property type="entry name" value="AAA+_ATPase"/>
</dbReference>
<dbReference type="NCBIfam" id="TIGR02858">
    <property type="entry name" value="spore_III_AA"/>
    <property type="match status" value="1"/>
</dbReference>
<gene>
    <name evidence="4" type="primary">spoIIIAA</name>
    <name evidence="4" type="ORF">D5281_03595</name>
</gene>
<dbReference type="EMBL" id="QZDT01000003">
    <property type="protein sequence ID" value="NBJ91698.1"/>
    <property type="molecule type" value="Genomic_DNA"/>
</dbReference>
<dbReference type="InterPro" id="IPR045735">
    <property type="entry name" value="Spore_III_AA_AAA+_ATPase"/>
</dbReference>
<protein>
    <submittedName>
        <fullName evidence="4">Stage III sporulation protein AA</fullName>
    </submittedName>
</protein>
<evidence type="ECO:0000259" key="3">
    <source>
        <dbReference type="SMART" id="SM00382"/>
    </source>
</evidence>
<feature type="domain" description="AAA+ ATPase" evidence="3">
    <location>
        <begin position="151"/>
        <end position="287"/>
    </location>
</feature>
<evidence type="ECO:0000256" key="1">
    <source>
        <dbReference type="ARBA" id="ARBA00022741"/>
    </source>
</evidence>
<evidence type="ECO:0000256" key="2">
    <source>
        <dbReference type="ARBA" id="ARBA00022840"/>
    </source>
</evidence>
<dbReference type="InterPro" id="IPR027417">
    <property type="entry name" value="P-loop_NTPase"/>
</dbReference>
<keyword evidence="1" id="KW-0547">Nucleotide-binding</keyword>
<dbReference type="GO" id="GO:0005524">
    <property type="term" value="F:ATP binding"/>
    <property type="evidence" value="ECO:0007669"/>
    <property type="project" value="UniProtKB-KW"/>
</dbReference>
<dbReference type="SUPFAM" id="SSF52540">
    <property type="entry name" value="P-loop containing nucleoside triphosphate hydrolases"/>
    <property type="match status" value="1"/>
</dbReference>
<evidence type="ECO:0000313" key="4">
    <source>
        <dbReference type="EMBL" id="NBJ91698.1"/>
    </source>
</evidence>
<reference evidence="4" key="1">
    <citation type="submission" date="2018-09" db="EMBL/GenBank/DDBJ databases">
        <title>Murine metabolic-syndrome-specific gut microbial biobank.</title>
        <authorList>
            <person name="Liu C."/>
        </authorList>
    </citation>
    <scope>NUCLEOTIDE SEQUENCE</scope>
    <source>
        <strain evidence="4">D42-62</strain>
    </source>
</reference>
<name>A0A9X5BDD7_9FIRM</name>
<dbReference type="Gene3D" id="3.40.50.300">
    <property type="entry name" value="P-loop containing nucleotide triphosphate hydrolases"/>
    <property type="match status" value="1"/>
</dbReference>
<dbReference type="AlphaFoldDB" id="A0A9X5BDD7"/>
<dbReference type="PANTHER" id="PTHR20953">
    <property type="entry name" value="KINASE-RELATED"/>
    <property type="match status" value="1"/>
</dbReference>